<dbReference type="STRING" id="1121290.CLAOCE_02860"/>
<gene>
    <name evidence="3" type="ORF">CLOACE_02860</name>
</gene>
<evidence type="ECO:0000256" key="2">
    <source>
        <dbReference type="SAM" id="MobiDB-lite"/>
    </source>
</evidence>
<reference evidence="3 4" key="1">
    <citation type="submission" date="2016-06" db="EMBL/GenBank/DDBJ databases">
        <title>Genome sequence of Clostridium acetireducens DSM 10703.</title>
        <authorList>
            <person name="Poehlein A."/>
            <person name="Fluechter S."/>
            <person name="Duerre P."/>
            <person name="Daniel R."/>
        </authorList>
    </citation>
    <scope>NUCLEOTIDE SEQUENCE [LARGE SCALE GENOMIC DNA]</scope>
    <source>
        <strain evidence="3 4">DSM 10703</strain>
    </source>
</reference>
<keyword evidence="1" id="KW-0175">Coiled coil</keyword>
<protein>
    <recommendedName>
        <fullName evidence="5">DUF4355 domain-containing protein</fullName>
    </recommendedName>
</protein>
<dbReference type="InterPro" id="IPR025580">
    <property type="entry name" value="Gp46"/>
</dbReference>
<evidence type="ECO:0000313" key="3">
    <source>
        <dbReference type="EMBL" id="OFI07457.1"/>
    </source>
</evidence>
<dbReference type="AlphaFoldDB" id="A0A1E8F1I1"/>
<sequence>MTFEEVKQFLQSEEGKKEEVIAYLQETNPLTVARVQEFLDVNQEAKSWLDSIKDKHLSKGLETWKTNNLESLISDEIKKRFPEKDEKELEVEKLRSEIEKMKQEKLRESLTNKAIKTATEKGLPIELVDFFIGADEEKTALNLKALEDTFNLSVQKMVEQRLKGEGYVPPKDSDNKQSDLDSLSMEDYIKARNK</sequence>
<dbReference type="OrthoDB" id="1901795at2"/>
<organism evidence="3 4">
    <name type="scientific">Clostridium acetireducens DSM 10703</name>
    <dbReference type="NCBI Taxonomy" id="1121290"/>
    <lineage>
        <taxon>Bacteria</taxon>
        <taxon>Bacillati</taxon>
        <taxon>Bacillota</taxon>
        <taxon>Clostridia</taxon>
        <taxon>Eubacteriales</taxon>
        <taxon>Clostridiaceae</taxon>
        <taxon>Clostridium</taxon>
    </lineage>
</organism>
<dbReference type="RefSeq" id="WP_070109258.1">
    <property type="nucleotide sequence ID" value="NZ_LZFO01000003.1"/>
</dbReference>
<accession>A0A1E8F1I1</accession>
<proteinExistence type="predicted"/>
<dbReference type="Proteomes" id="UP000175744">
    <property type="component" value="Unassembled WGS sequence"/>
</dbReference>
<keyword evidence="4" id="KW-1185">Reference proteome</keyword>
<feature type="region of interest" description="Disordered" evidence="2">
    <location>
        <begin position="163"/>
        <end position="194"/>
    </location>
</feature>
<dbReference type="PATRIC" id="fig|1121290.3.peg.290"/>
<comment type="caution">
    <text evidence="3">The sequence shown here is derived from an EMBL/GenBank/DDBJ whole genome shotgun (WGS) entry which is preliminary data.</text>
</comment>
<feature type="coiled-coil region" evidence="1">
    <location>
        <begin position="84"/>
        <end position="111"/>
    </location>
</feature>
<evidence type="ECO:0000313" key="4">
    <source>
        <dbReference type="Proteomes" id="UP000175744"/>
    </source>
</evidence>
<dbReference type="EMBL" id="LZFO01000003">
    <property type="protein sequence ID" value="OFI07457.1"/>
    <property type="molecule type" value="Genomic_DNA"/>
</dbReference>
<evidence type="ECO:0008006" key="5">
    <source>
        <dbReference type="Google" id="ProtNLM"/>
    </source>
</evidence>
<name>A0A1E8F1I1_9CLOT</name>
<dbReference type="Pfam" id="PF14265">
    <property type="entry name" value="DUF4355"/>
    <property type="match status" value="1"/>
</dbReference>
<evidence type="ECO:0000256" key="1">
    <source>
        <dbReference type="SAM" id="Coils"/>
    </source>
</evidence>